<evidence type="ECO:0000313" key="1">
    <source>
        <dbReference type="Proteomes" id="UP000036681"/>
    </source>
</evidence>
<proteinExistence type="predicted"/>
<dbReference type="Proteomes" id="UP000036681">
    <property type="component" value="Unplaced"/>
</dbReference>
<accession>A0A0M3HSE0</accession>
<protein>
    <submittedName>
        <fullName evidence="2">EGF-like domain-containing protein</fullName>
    </submittedName>
</protein>
<keyword evidence="1" id="KW-1185">Reference proteome</keyword>
<reference evidence="2" key="1">
    <citation type="submission" date="2017-02" db="UniProtKB">
        <authorList>
            <consortium name="WormBaseParasite"/>
        </authorList>
    </citation>
    <scope>IDENTIFICATION</scope>
</reference>
<sequence length="61" mass="6507">MNDCDEKAECIPSGLQYKCVCGRGTNDTSNGKGHSCEGVLIADANLYNTTILADALKHFIS</sequence>
<evidence type="ECO:0000313" key="2">
    <source>
        <dbReference type="WBParaSite" id="ALUE_0000536901-mRNA-1"/>
    </source>
</evidence>
<name>A0A0M3HSE0_ASCLU</name>
<dbReference type="WBParaSite" id="ALUE_0000536901-mRNA-1">
    <property type="protein sequence ID" value="ALUE_0000536901-mRNA-1"/>
    <property type="gene ID" value="ALUE_0000536901"/>
</dbReference>
<organism evidence="1 2">
    <name type="scientific">Ascaris lumbricoides</name>
    <name type="common">Giant roundworm</name>
    <dbReference type="NCBI Taxonomy" id="6252"/>
    <lineage>
        <taxon>Eukaryota</taxon>
        <taxon>Metazoa</taxon>
        <taxon>Ecdysozoa</taxon>
        <taxon>Nematoda</taxon>
        <taxon>Chromadorea</taxon>
        <taxon>Rhabditida</taxon>
        <taxon>Spirurina</taxon>
        <taxon>Ascaridomorpha</taxon>
        <taxon>Ascaridoidea</taxon>
        <taxon>Ascarididae</taxon>
        <taxon>Ascaris</taxon>
    </lineage>
</organism>
<dbReference type="AlphaFoldDB" id="A0A0M3HSE0"/>